<gene>
    <name evidence="2" type="ORF">PN36_15150</name>
</gene>
<dbReference type="InterPro" id="IPR041685">
    <property type="entry name" value="AAA_GajA/Old/RecF-like"/>
</dbReference>
<dbReference type="PANTHER" id="PTHR32182:SF22">
    <property type="entry name" value="ATP-DEPENDENT ENDONUCLEASE, OLD FAMILY-RELATED"/>
    <property type="match status" value="1"/>
</dbReference>
<dbReference type="EMBL" id="JSZA02000054">
    <property type="protein sequence ID" value="KHD07430.1"/>
    <property type="molecule type" value="Genomic_DNA"/>
</dbReference>
<dbReference type="GO" id="GO:0016887">
    <property type="term" value="F:ATP hydrolysis activity"/>
    <property type="evidence" value="ECO:0007669"/>
    <property type="project" value="InterPro"/>
</dbReference>
<dbReference type="SUPFAM" id="SSF52540">
    <property type="entry name" value="P-loop containing nucleoside triphosphate hydrolases"/>
    <property type="match status" value="1"/>
</dbReference>
<evidence type="ECO:0000313" key="2">
    <source>
        <dbReference type="EMBL" id="KHD07430.1"/>
    </source>
</evidence>
<evidence type="ECO:0000313" key="3">
    <source>
        <dbReference type="Proteomes" id="UP000030428"/>
    </source>
</evidence>
<name>A0A0A6P9J5_9GAMM</name>
<keyword evidence="3" id="KW-1185">Reference proteome</keyword>
<organism evidence="2 3">
    <name type="scientific">Candidatus Thiomargarita nelsonii</name>
    <dbReference type="NCBI Taxonomy" id="1003181"/>
    <lineage>
        <taxon>Bacteria</taxon>
        <taxon>Pseudomonadati</taxon>
        <taxon>Pseudomonadota</taxon>
        <taxon>Gammaproteobacteria</taxon>
        <taxon>Thiotrichales</taxon>
        <taxon>Thiotrichaceae</taxon>
        <taxon>Thiomargarita</taxon>
    </lineage>
</organism>
<evidence type="ECO:0000259" key="1">
    <source>
        <dbReference type="Pfam" id="PF13175"/>
    </source>
</evidence>
<accession>A0A0A6P9J5</accession>
<dbReference type="GO" id="GO:0005524">
    <property type="term" value="F:ATP binding"/>
    <property type="evidence" value="ECO:0007669"/>
    <property type="project" value="InterPro"/>
</dbReference>
<protein>
    <recommendedName>
        <fullName evidence="1">Endonuclease GajA/Old nuclease/RecF-like AAA domain-containing protein</fullName>
    </recommendedName>
</protein>
<proteinExistence type="predicted"/>
<dbReference type="AlphaFoldDB" id="A0A0A6P9J5"/>
<reference evidence="2 3" key="1">
    <citation type="journal article" date="2016" name="Front. Microbiol.">
        <title>Single-Cell (Meta-)Genomics of a Dimorphic Candidatus Thiomargarita nelsonii Reveals Genomic Plasticity.</title>
        <authorList>
            <person name="Flood B.E."/>
            <person name="Fliss P."/>
            <person name="Jones D.S."/>
            <person name="Dick G.J."/>
            <person name="Jain S."/>
            <person name="Kaster A.K."/>
            <person name="Winkel M."/>
            <person name="Mussmann M."/>
            <person name="Bailey J."/>
        </authorList>
    </citation>
    <scope>NUCLEOTIDE SEQUENCE [LARGE SCALE GENOMIC DNA]</scope>
    <source>
        <strain evidence="2">Hydrate Ridge</strain>
    </source>
</reference>
<dbReference type="PANTHER" id="PTHR32182">
    <property type="entry name" value="DNA REPLICATION AND REPAIR PROTEIN RECF"/>
    <property type="match status" value="1"/>
</dbReference>
<dbReference type="Gene3D" id="3.40.50.300">
    <property type="entry name" value="P-loop containing nucleotide triphosphate hydrolases"/>
    <property type="match status" value="1"/>
</dbReference>
<dbReference type="GO" id="GO:0000731">
    <property type="term" value="P:DNA synthesis involved in DNA repair"/>
    <property type="evidence" value="ECO:0007669"/>
    <property type="project" value="TreeGrafter"/>
</dbReference>
<comment type="caution">
    <text evidence="2">The sequence shown here is derived from an EMBL/GenBank/DDBJ whole genome shotgun (WGS) entry which is preliminary data.</text>
</comment>
<sequence length="465" mass="52069">MLTRLKVSGFKNLVDVDIRFSTVTIIAGANGVGKSNLFDAIKFLSTLADRPLLDAALSIRGKSSHLADVRHLFHRLDSIMSYEADMIIPSTGQDDLGQKAKTAFTFLRYRVVLAHQNSGTLELLEEELVPIPKKDIEEEILFPQSLEWYQSVFFRGQRKQAFISTQHKKNERFITLHGEGKSRLSSQSANNLPATVLSSVTRAEHPTALLAKREMQSWRLLQLEPSALRQSDELSLAPASLGRDGSHLAKTLYTLALNETTEQKIYGQVANRLAELIDDVQALKVVHDNQRDLLTVEVAGSDGIFHPARFLSDGTLRFLALAVLEQSAEGGLWCVEEPENGIHPGRIEAIIRLLEDIAMDTAYPIDSDNPFRQIMINTHSPSVVASVPDESLLVAELKESIHQQTGQHFKRAHFACLPNTWRTKENVCQVTKGRLLDYLNPIVREESVEDGQRVKNRPDLQMMLP</sequence>
<feature type="domain" description="Endonuclease GajA/Old nuclease/RecF-like AAA" evidence="1">
    <location>
        <begin position="1"/>
        <end position="384"/>
    </location>
</feature>
<dbReference type="Proteomes" id="UP000030428">
    <property type="component" value="Unassembled WGS sequence"/>
</dbReference>
<dbReference type="InterPro" id="IPR027417">
    <property type="entry name" value="P-loop_NTPase"/>
</dbReference>
<dbReference type="GO" id="GO:0006302">
    <property type="term" value="P:double-strand break repair"/>
    <property type="evidence" value="ECO:0007669"/>
    <property type="project" value="TreeGrafter"/>
</dbReference>
<dbReference type="Pfam" id="PF13175">
    <property type="entry name" value="AAA_15"/>
    <property type="match status" value="1"/>
</dbReference>